<evidence type="ECO:0000313" key="2">
    <source>
        <dbReference type="Proteomes" id="UP001303046"/>
    </source>
</evidence>
<dbReference type="EMBL" id="JAVFWL010000006">
    <property type="protein sequence ID" value="KAK6766251.1"/>
    <property type="molecule type" value="Genomic_DNA"/>
</dbReference>
<proteinExistence type="predicted"/>
<keyword evidence="2" id="KW-1185">Reference proteome</keyword>
<accession>A0ABR1EUC9</accession>
<gene>
    <name evidence="1" type="primary">Necator_chrX.g26049</name>
    <name evidence="1" type="ORF">RB195_025883</name>
</gene>
<organism evidence="1 2">
    <name type="scientific">Necator americanus</name>
    <name type="common">Human hookworm</name>
    <dbReference type="NCBI Taxonomy" id="51031"/>
    <lineage>
        <taxon>Eukaryota</taxon>
        <taxon>Metazoa</taxon>
        <taxon>Ecdysozoa</taxon>
        <taxon>Nematoda</taxon>
        <taxon>Chromadorea</taxon>
        <taxon>Rhabditida</taxon>
        <taxon>Rhabditina</taxon>
        <taxon>Rhabditomorpha</taxon>
        <taxon>Strongyloidea</taxon>
        <taxon>Ancylostomatidae</taxon>
        <taxon>Bunostominae</taxon>
        <taxon>Necator</taxon>
    </lineage>
</organism>
<sequence>MATRPILAEIAFSNFIAEARPGEARKTQRTFSVRAPIKKQEIRTVVTESTSANILLADSSGQDCTDIEIV</sequence>
<reference evidence="1 2" key="1">
    <citation type="submission" date="2023-08" db="EMBL/GenBank/DDBJ databases">
        <title>A Necator americanus chromosomal reference genome.</title>
        <authorList>
            <person name="Ilik V."/>
            <person name="Petrzelkova K.J."/>
            <person name="Pardy F."/>
            <person name="Fuh T."/>
            <person name="Niatou-Singa F.S."/>
            <person name="Gouil Q."/>
            <person name="Baker L."/>
            <person name="Ritchie M.E."/>
            <person name="Jex A.R."/>
            <person name="Gazzola D."/>
            <person name="Li H."/>
            <person name="Toshio Fujiwara R."/>
            <person name="Zhan B."/>
            <person name="Aroian R.V."/>
            <person name="Pafco B."/>
            <person name="Schwarz E.M."/>
        </authorList>
    </citation>
    <scope>NUCLEOTIDE SEQUENCE [LARGE SCALE GENOMIC DNA]</scope>
    <source>
        <strain evidence="1 2">Aroian</strain>
        <tissue evidence="1">Whole animal</tissue>
    </source>
</reference>
<protein>
    <submittedName>
        <fullName evidence="1">Uncharacterized protein</fullName>
    </submittedName>
</protein>
<name>A0ABR1EUC9_NECAM</name>
<comment type="caution">
    <text evidence="1">The sequence shown here is derived from an EMBL/GenBank/DDBJ whole genome shotgun (WGS) entry which is preliminary data.</text>
</comment>
<dbReference type="Proteomes" id="UP001303046">
    <property type="component" value="Unassembled WGS sequence"/>
</dbReference>
<evidence type="ECO:0000313" key="1">
    <source>
        <dbReference type="EMBL" id="KAK6766251.1"/>
    </source>
</evidence>